<proteinExistence type="predicted"/>
<reference evidence="2" key="1">
    <citation type="submission" date="2020-06" db="EMBL/GenBank/DDBJ databases">
        <title>Draft genome of Bugula neritina, a colonial animal packing powerful symbionts and potential medicines.</title>
        <authorList>
            <person name="Rayko M."/>
        </authorList>
    </citation>
    <scope>NUCLEOTIDE SEQUENCE [LARGE SCALE GENOMIC DNA]</scope>
    <source>
        <strain evidence="2">Kwan_BN1</strain>
    </source>
</reference>
<organism evidence="2 3">
    <name type="scientific">Bugula neritina</name>
    <name type="common">Brown bryozoan</name>
    <name type="synonym">Sertularia neritina</name>
    <dbReference type="NCBI Taxonomy" id="10212"/>
    <lineage>
        <taxon>Eukaryota</taxon>
        <taxon>Metazoa</taxon>
        <taxon>Spiralia</taxon>
        <taxon>Lophotrochozoa</taxon>
        <taxon>Bryozoa</taxon>
        <taxon>Gymnolaemata</taxon>
        <taxon>Cheilostomatida</taxon>
        <taxon>Flustrina</taxon>
        <taxon>Buguloidea</taxon>
        <taxon>Bugulidae</taxon>
        <taxon>Bugula</taxon>
    </lineage>
</organism>
<name>A0A7J7J4I1_BUGNE</name>
<feature type="region of interest" description="Disordered" evidence="1">
    <location>
        <begin position="287"/>
        <end position="389"/>
    </location>
</feature>
<dbReference type="EMBL" id="VXIV02003139">
    <property type="protein sequence ID" value="KAF6021013.1"/>
    <property type="molecule type" value="Genomic_DNA"/>
</dbReference>
<feature type="compositionally biased region" description="Basic and acidic residues" evidence="1">
    <location>
        <begin position="205"/>
        <end position="219"/>
    </location>
</feature>
<keyword evidence="3" id="KW-1185">Reference proteome</keyword>
<comment type="caution">
    <text evidence="2">The sequence shown here is derived from an EMBL/GenBank/DDBJ whole genome shotgun (WGS) entry which is preliminary data.</text>
</comment>
<dbReference type="AlphaFoldDB" id="A0A7J7J4I1"/>
<feature type="compositionally biased region" description="Basic and acidic residues" evidence="1">
    <location>
        <begin position="38"/>
        <end position="76"/>
    </location>
</feature>
<dbReference type="Proteomes" id="UP000593567">
    <property type="component" value="Unassembled WGS sequence"/>
</dbReference>
<evidence type="ECO:0000313" key="3">
    <source>
        <dbReference type="Proteomes" id="UP000593567"/>
    </source>
</evidence>
<feature type="compositionally biased region" description="Basic and acidic residues" evidence="1">
    <location>
        <begin position="164"/>
        <end position="181"/>
    </location>
</feature>
<evidence type="ECO:0000313" key="2">
    <source>
        <dbReference type="EMBL" id="KAF6021013.1"/>
    </source>
</evidence>
<sequence length="412" mass="45251">MYRGEREFTPPRWRAAQRHVLSINDTEAIAKAAERWTKGDKLEEVENGAKDLVLGERGDQTQAEKGKDRHEPDHRGSGSRGQWRGSQDGRGERRESLREGVGEERKSRDRRREQTEGSGRREEQMNSRQQERRDRLRESEKYQNAPSLSNRFSVTKESGDENEDGRGDFTKNNKNRADKHQLTKANGDYSPMKMLVDNLKSKNVKSADDRKRRSEDPVPYKKKHSSPSSSSSDRSPSSGKNQISKSVDKDDNKENGSSSERKDAPAEKFYAEGSQGLVSVLAEGQGLLDNLGPAGGLCPTAEDQGPTAEGQGQTAGDQGQSQIVGQGQIAEGQDRLADVPVQRIEDQGQTAEDLGQTEDGHGQIAEDLGPTAEDQGQIAEDQGQGGEGLLADDQGQIVVQLIVGRVKAGQNH</sequence>
<feature type="compositionally biased region" description="Basic and acidic residues" evidence="1">
    <location>
        <begin position="87"/>
        <end position="141"/>
    </location>
</feature>
<feature type="compositionally biased region" description="Low complexity" evidence="1">
    <location>
        <begin position="316"/>
        <end position="328"/>
    </location>
</feature>
<feature type="region of interest" description="Disordered" evidence="1">
    <location>
        <begin position="38"/>
        <end position="270"/>
    </location>
</feature>
<gene>
    <name evidence="2" type="ORF">EB796_020660</name>
</gene>
<feature type="compositionally biased region" description="Polar residues" evidence="1">
    <location>
        <begin position="142"/>
        <end position="156"/>
    </location>
</feature>
<accession>A0A7J7J4I1</accession>
<evidence type="ECO:0000256" key="1">
    <source>
        <dbReference type="SAM" id="MobiDB-lite"/>
    </source>
</evidence>
<feature type="compositionally biased region" description="Low complexity" evidence="1">
    <location>
        <begin position="226"/>
        <end position="238"/>
    </location>
</feature>
<feature type="compositionally biased region" description="Basic and acidic residues" evidence="1">
    <location>
        <begin position="246"/>
        <end position="270"/>
    </location>
</feature>
<protein>
    <submittedName>
        <fullName evidence="2">Uncharacterized protein</fullName>
    </submittedName>
</protein>